<dbReference type="EMBL" id="WOCE01000002">
    <property type="protein sequence ID" value="KAE9619569.1"/>
    <property type="molecule type" value="Genomic_DNA"/>
</dbReference>
<evidence type="ECO:0000313" key="2">
    <source>
        <dbReference type="Proteomes" id="UP000447434"/>
    </source>
</evidence>
<name>A0A6A4R0X1_LUPAL</name>
<sequence length="50" mass="5609">MGSLMTILQQLQVVLITPIVKYPPTILVHKIHFLVKATINLNVLELIMGI</sequence>
<gene>
    <name evidence="1" type="ORF">Lalb_Chr02g0154631</name>
</gene>
<reference evidence="2" key="1">
    <citation type="journal article" date="2020" name="Nat. Commun.">
        <title>Genome sequence of the cluster root forming white lupin.</title>
        <authorList>
            <person name="Hufnagel B."/>
            <person name="Marques A."/>
            <person name="Soriano A."/>
            <person name="Marques L."/>
            <person name="Divol F."/>
            <person name="Doumas P."/>
            <person name="Sallet E."/>
            <person name="Mancinotti D."/>
            <person name="Carrere S."/>
            <person name="Marande W."/>
            <person name="Arribat S."/>
            <person name="Keller J."/>
            <person name="Huneau C."/>
            <person name="Blein T."/>
            <person name="Aime D."/>
            <person name="Laguerre M."/>
            <person name="Taylor J."/>
            <person name="Schubert V."/>
            <person name="Nelson M."/>
            <person name="Geu-Flores F."/>
            <person name="Crespi M."/>
            <person name="Gallardo-Guerrero K."/>
            <person name="Delaux P.-M."/>
            <person name="Salse J."/>
            <person name="Berges H."/>
            <person name="Guyot R."/>
            <person name="Gouzy J."/>
            <person name="Peret B."/>
        </authorList>
    </citation>
    <scope>NUCLEOTIDE SEQUENCE [LARGE SCALE GENOMIC DNA]</scope>
    <source>
        <strain evidence="2">cv. Amiga</strain>
    </source>
</reference>
<keyword evidence="2" id="KW-1185">Reference proteome</keyword>
<proteinExistence type="predicted"/>
<evidence type="ECO:0000313" key="1">
    <source>
        <dbReference type="EMBL" id="KAE9619569.1"/>
    </source>
</evidence>
<dbReference type="Proteomes" id="UP000447434">
    <property type="component" value="Chromosome 2"/>
</dbReference>
<organism evidence="1 2">
    <name type="scientific">Lupinus albus</name>
    <name type="common">White lupine</name>
    <name type="synonym">Lupinus termis</name>
    <dbReference type="NCBI Taxonomy" id="3870"/>
    <lineage>
        <taxon>Eukaryota</taxon>
        <taxon>Viridiplantae</taxon>
        <taxon>Streptophyta</taxon>
        <taxon>Embryophyta</taxon>
        <taxon>Tracheophyta</taxon>
        <taxon>Spermatophyta</taxon>
        <taxon>Magnoliopsida</taxon>
        <taxon>eudicotyledons</taxon>
        <taxon>Gunneridae</taxon>
        <taxon>Pentapetalae</taxon>
        <taxon>rosids</taxon>
        <taxon>fabids</taxon>
        <taxon>Fabales</taxon>
        <taxon>Fabaceae</taxon>
        <taxon>Papilionoideae</taxon>
        <taxon>50 kb inversion clade</taxon>
        <taxon>genistoids sensu lato</taxon>
        <taxon>core genistoids</taxon>
        <taxon>Genisteae</taxon>
        <taxon>Lupinus</taxon>
    </lineage>
</organism>
<comment type="caution">
    <text evidence="1">The sequence shown here is derived from an EMBL/GenBank/DDBJ whole genome shotgun (WGS) entry which is preliminary data.</text>
</comment>
<dbReference type="AlphaFoldDB" id="A0A6A4R0X1"/>
<protein>
    <submittedName>
        <fullName evidence="1">Uncharacterized protein</fullName>
    </submittedName>
</protein>
<accession>A0A6A4R0X1</accession>